<reference evidence="25" key="1">
    <citation type="journal article" date="2020" name="J. ISSAAS">
        <title>Lactobacilli and other gastrointestinal microbiota of Peromyscus leucopus, reservoir host for agents of Lyme disease and other zoonoses in North America.</title>
        <authorList>
            <person name="Milovic A."/>
            <person name="Bassam K."/>
            <person name="Shao H."/>
            <person name="Chatzistamou I."/>
            <person name="Tufts D.M."/>
            <person name="Diuk-Wasser M."/>
            <person name="Barbour A.G."/>
        </authorList>
    </citation>
    <scope>NUCLEOTIDE SEQUENCE</scope>
    <source>
        <strain evidence="25">LL70</strain>
    </source>
</reference>
<evidence type="ECO:0000256" key="3">
    <source>
        <dbReference type="ARBA" id="ARBA00004799"/>
    </source>
</evidence>
<comment type="catalytic activity">
    <reaction evidence="20">
        <text>(6R)-5,10-methylenetetrahydrofolyl-(gamma-L-Glu)(n) + L-glutamate + ATP = (6R)-5,10-methylenetetrahydrofolyl-(gamma-L-Glu)(n+1) + ADP + phosphate + H(+)</text>
        <dbReference type="Rhea" id="RHEA:51912"/>
        <dbReference type="Rhea" id="RHEA-COMP:13257"/>
        <dbReference type="Rhea" id="RHEA-COMP:13258"/>
        <dbReference type="ChEBI" id="CHEBI:15378"/>
        <dbReference type="ChEBI" id="CHEBI:29985"/>
        <dbReference type="ChEBI" id="CHEBI:30616"/>
        <dbReference type="ChEBI" id="CHEBI:43474"/>
        <dbReference type="ChEBI" id="CHEBI:136572"/>
        <dbReference type="ChEBI" id="CHEBI:456216"/>
        <dbReference type="EC" id="6.3.2.17"/>
    </reaction>
</comment>
<dbReference type="FunFam" id="3.40.1190.10:FF:000011">
    <property type="entry name" value="Folylpolyglutamate synthase/dihydrofolate synthase"/>
    <property type="match status" value="1"/>
</dbReference>
<name>A0A6G8F1H7_9BACT</name>
<keyword evidence="13" id="KW-0460">Magnesium</keyword>
<evidence type="ECO:0000256" key="15">
    <source>
        <dbReference type="ARBA" id="ARBA00030048"/>
    </source>
</evidence>
<keyword evidence="14" id="KW-0289">Folate biosynthesis</keyword>
<dbReference type="InterPro" id="IPR018109">
    <property type="entry name" value="Folylpolyglutamate_synth_CS"/>
</dbReference>
<evidence type="ECO:0000256" key="14">
    <source>
        <dbReference type="ARBA" id="ARBA00022909"/>
    </source>
</evidence>
<dbReference type="PANTHER" id="PTHR11136:SF0">
    <property type="entry name" value="DIHYDROFOLATE SYNTHETASE-RELATED"/>
    <property type="match status" value="1"/>
</dbReference>
<dbReference type="NCBIfam" id="TIGR01499">
    <property type="entry name" value="folC"/>
    <property type="match status" value="1"/>
</dbReference>
<evidence type="ECO:0000256" key="2">
    <source>
        <dbReference type="ARBA" id="ARBA00002714"/>
    </source>
</evidence>
<dbReference type="GO" id="GO:0004326">
    <property type="term" value="F:tetrahydrofolylpolyglutamate synthase activity"/>
    <property type="evidence" value="ECO:0007669"/>
    <property type="project" value="UniProtKB-EC"/>
</dbReference>
<dbReference type="PROSITE" id="PS01012">
    <property type="entry name" value="FOLYLPOLYGLU_SYNT_2"/>
    <property type="match status" value="1"/>
</dbReference>
<dbReference type="Gene3D" id="3.90.190.20">
    <property type="entry name" value="Mur ligase, C-terminal domain"/>
    <property type="match status" value="1"/>
</dbReference>
<dbReference type="GO" id="GO:0005524">
    <property type="term" value="F:ATP binding"/>
    <property type="evidence" value="ECO:0007669"/>
    <property type="project" value="UniProtKB-KW"/>
</dbReference>
<evidence type="ECO:0000259" key="24">
    <source>
        <dbReference type="Pfam" id="PF08245"/>
    </source>
</evidence>
<evidence type="ECO:0000256" key="7">
    <source>
        <dbReference type="ARBA" id="ARBA00013025"/>
    </source>
</evidence>
<evidence type="ECO:0000256" key="21">
    <source>
        <dbReference type="ARBA" id="ARBA00049161"/>
    </source>
</evidence>
<feature type="domain" description="Mur ligase central" evidence="24">
    <location>
        <begin position="51"/>
        <end position="214"/>
    </location>
</feature>
<dbReference type="PANTHER" id="PTHR11136">
    <property type="entry name" value="FOLYLPOLYGLUTAMATE SYNTHASE-RELATED"/>
    <property type="match status" value="1"/>
</dbReference>
<evidence type="ECO:0000256" key="18">
    <source>
        <dbReference type="ARBA" id="ARBA00047493"/>
    </source>
</evidence>
<evidence type="ECO:0000256" key="20">
    <source>
        <dbReference type="ARBA" id="ARBA00049035"/>
    </source>
</evidence>
<accession>A0A6G8F1H7</accession>
<comment type="catalytic activity">
    <reaction evidence="18">
        <text>(6S)-5,6,7,8-tetrahydrofolyl-(gamma-L-Glu)(n) + L-glutamate + ATP = (6S)-5,6,7,8-tetrahydrofolyl-(gamma-L-Glu)(n+1) + ADP + phosphate + H(+)</text>
        <dbReference type="Rhea" id="RHEA:10580"/>
        <dbReference type="Rhea" id="RHEA-COMP:14738"/>
        <dbReference type="Rhea" id="RHEA-COMP:14740"/>
        <dbReference type="ChEBI" id="CHEBI:15378"/>
        <dbReference type="ChEBI" id="CHEBI:29985"/>
        <dbReference type="ChEBI" id="CHEBI:30616"/>
        <dbReference type="ChEBI" id="CHEBI:43474"/>
        <dbReference type="ChEBI" id="CHEBI:141005"/>
        <dbReference type="ChEBI" id="CHEBI:456216"/>
        <dbReference type="EC" id="6.3.2.17"/>
    </reaction>
</comment>
<evidence type="ECO:0000256" key="10">
    <source>
        <dbReference type="ARBA" id="ARBA00022723"/>
    </source>
</evidence>
<comment type="catalytic activity">
    <reaction evidence="21">
        <text>7,8-dihydropteroate + L-glutamate + ATP = 7,8-dihydrofolate + ADP + phosphate + H(+)</text>
        <dbReference type="Rhea" id="RHEA:23584"/>
        <dbReference type="ChEBI" id="CHEBI:15378"/>
        <dbReference type="ChEBI" id="CHEBI:17839"/>
        <dbReference type="ChEBI" id="CHEBI:29985"/>
        <dbReference type="ChEBI" id="CHEBI:30616"/>
        <dbReference type="ChEBI" id="CHEBI:43474"/>
        <dbReference type="ChEBI" id="CHEBI:57451"/>
        <dbReference type="ChEBI" id="CHEBI:456216"/>
        <dbReference type="EC" id="6.3.2.12"/>
    </reaction>
</comment>
<dbReference type="EC" id="6.3.2.17" evidence="7"/>
<sequence>MTYNETLDYLYNAAPAFEKVGAGAYKEGLQNTFALDEHFGHPHRQYRTIHVAGTNGKGSVSHTLAALLQTAGYKVGLYTSPHLVDFNERIRVNGEPIEHEYVVDFVEREKDFFEPLCPSFFELTTALAFKYFADKNIDIAVIEVGLGGRLDCTNIIEPLLCVITNISFDHTAFLGNTLAKIAGEKAGIIKNGVPVVIGEHDEETRKVFEDRAAALSAPIIFAQDDQYVVSSKPVAGGGRSYETTCFGVLKGTLGGECQEKNVNTILHTLLPLAKAMKKVGMPPLSESMKLRGETLIGMVRKALENVCGMTGLAGRWQTLRQDPLVICDTGHNLAGWQYLSRQIQAVAADRKKACPISRLRIVFGMVDDKDVDAVMALLPTDAVYYFTQADTHRAIPVAALMRLAAEKGLQGQAFPTVKTACQAALEDCAAEDFVFVGGSSYVVADLLSADLTAQESKHK</sequence>
<evidence type="ECO:0000256" key="13">
    <source>
        <dbReference type="ARBA" id="ARBA00022842"/>
    </source>
</evidence>
<keyword evidence="12 22" id="KW-0067">ATP-binding</keyword>
<dbReference type="InterPro" id="IPR004101">
    <property type="entry name" value="Mur_ligase_C"/>
</dbReference>
<dbReference type="SUPFAM" id="SSF53244">
    <property type="entry name" value="MurD-like peptide ligases, peptide-binding domain"/>
    <property type="match status" value="1"/>
</dbReference>
<keyword evidence="9 22" id="KW-0436">Ligase</keyword>
<comment type="catalytic activity">
    <reaction evidence="19">
        <text>10-formyltetrahydrofolyl-(gamma-L-Glu)(n) + L-glutamate + ATP = 10-formyltetrahydrofolyl-(gamma-L-Glu)(n+1) + ADP + phosphate + H(+)</text>
        <dbReference type="Rhea" id="RHEA:51904"/>
        <dbReference type="Rhea" id="RHEA-COMP:13088"/>
        <dbReference type="Rhea" id="RHEA-COMP:14300"/>
        <dbReference type="ChEBI" id="CHEBI:15378"/>
        <dbReference type="ChEBI" id="CHEBI:29985"/>
        <dbReference type="ChEBI" id="CHEBI:30616"/>
        <dbReference type="ChEBI" id="CHEBI:43474"/>
        <dbReference type="ChEBI" id="CHEBI:134413"/>
        <dbReference type="ChEBI" id="CHEBI:456216"/>
        <dbReference type="EC" id="6.3.2.17"/>
    </reaction>
</comment>
<comment type="similarity">
    <text evidence="5 22">Belongs to the folylpolyglutamate synthase family.</text>
</comment>
<comment type="cofactor">
    <cofactor evidence="1">
        <name>Mg(2+)</name>
        <dbReference type="ChEBI" id="CHEBI:18420"/>
    </cofactor>
</comment>
<comment type="pathway">
    <text evidence="4">Cofactor biosynthesis; tetrahydrofolylpolyglutamate biosynthesis.</text>
</comment>
<dbReference type="Pfam" id="PF02875">
    <property type="entry name" value="Mur_ligase_C"/>
    <property type="match status" value="1"/>
</dbReference>
<feature type="domain" description="Mur ligase C-terminal" evidence="23">
    <location>
        <begin position="314"/>
        <end position="439"/>
    </location>
</feature>
<dbReference type="Pfam" id="PF08245">
    <property type="entry name" value="Mur_ligase_M"/>
    <property type="match status" value="1"/>
</dbReference>
<proteinExistence type="inferred from homology"/>
<dbReference type="GO" id="GO:0046656">
    <property type="term" value="P:folic acid biosynthetic process"/>
    <property type="evidence" value="ECO:0007669"/>
    <property type="project" value="UniProtKB-KW"/>
</dbReference>
<dbReference type="SUPFAM" id="SSF53623">
    <property type="entry name" value="MurD-like peptide ligases, catalytic domain"/>
    <property type="match status" value="1"/>
</dbReference>
<gene>
    <name evidence="25" type="ORF">Prevot485_2530</name>
</gene>
<protein>
    <recommendedName>
        <fullName evidence="8">Dihydrofolate synthase/folylpolyglutamate synthase</fullName>
        <ecNumber evidence="6">6.3.2.12</ecNumber>
        <ecNumber evidence="7">6.3.2.17</ecNumber>
    </recommendedName>
    <alternativeName>
        <fullName evidence="17">Folylpoly-gamma-glutamate synthetase-dihydrofolate synthetase</fullName>
    </alternativeName>
    <alternativeName>
        <fullName evidence="15">Folylpolyglutamate synthetase</fullName>
    </alternativeName>
    <alternativeName>
        <fullName evidence="16">Tetrahydrofolylpolyglutamate synthase</fullName>
    </alternativeName>
</protein>
<dbReference type="InterPro" id="IPR001645">
    <property type="entry name" value="Folylpolyglutamate_synth"/>
</dbReference>
<dbReference type="InterPro" id="IPR036615">
    <property type="entry name" value="Mur_ligase_C_dom_sf"/>
</dbReference>
<dbReference type="InterPro" id="IPR036565">
    <property type="entry name" value="Mur-like_cat_sf"/>
</dbReference>
<dbReference type="PIRSF" id="PIRSF001563">
    <property type="entry name" value="Folylpolyglu_synth"/>
    <property type="match status" value="1"/>
</dbReference>
<evidence type="ECO:0000256" key="6">
    <source>
        <dbReference type="ARBA" id="ARBA00013023"/>
    </source>
</evidence>
<evidence type="ECO:0000256" key="11">
    <source>
        <dbReference type="ARBA" id="ARBA00022741"/>
    </source>
</evidence>
<dbReference type="EMBL" id="MN990733">
    <property type="protein sequence ID" value="QIM10154.1"/>
    <property type="molecule type" value="Genomic_DNA"/>
</dbReference>
<organism evidence="25">
    <name type="scientific">uncultured Prevotella sp</name>
    <dbReference type="NCBI Taxonomy" id="159272"/>
    <lineage>
        <taxon>Bacteria</taxon>
        <taxon>Pseudomonadati</taxon>
        <taxon>Bacteroidota</taxon>
        <taxon>Bacteroidia</taxon>
        <taxon>Bacteroidales</taxon>
        <taxon>Prevotellaceae</taxon>
        <taxon>Prevotella</taxon>
        <taxon>environmental samples</taxon>
    </lineage>
</organism>
<evidence type="ECO:0000259" key="23">
    <source>
        <dbReference type="Pfam" id="PF02875"/>
    </source>
</evidence>
<evidence type="ECO:0000256" key="9">
    <source>
        <dbReference type="ARBA" id="ARBA00022598"/>
    </source>
</evidence>
<keyword evidence="11 22" id="KW-0547">Nucleotide-binding</keyword>
<evidence type="ECO:0000256" key="22">
    <source>
        <dbReference type="PIRNR" id="PIRNR001563"/>
    </source>
</evidence>
<evidence type="ECO:0000256" key="16">
    <source>
        <dbReference type="ARBA" id="ARBA00030592"/>
    </source>
</evidence>
<evidence type="ECO:0000313" key="25">
    <source>
        <dbReference type="EMBL" id="QIM10154.1"/>
    </source>
</evidence>
<evidence type="ECO:0000256" key="19">
    <source>
        <dbReference type="ARBA" id="ARBA00047808"/>
    </source>
</evidence>
<dbReference type="EC" id="6.3.2.12" evidence="6"/>
<evidence type="ECO:0000256" key="5">
    <source>
        <dbReference type="ARBA" id="ARBA00008276"/>
    </source>
</evidence>
<dbReference type="GO" id="GO:0046872">
    <property type="term" value="F:metal ion binding"/>
    <property type="evidence" value="ECO:0007669"/>
    <property type="project" value="UniProtKB-KW"/>
</dbReference>
<evidence type="ECO:0000256" key="1">
    <source>
        <dbReference type="ARBA" id="ARBA00001946"/>
    </source>
</evidence>
<evidence type="ECO:0000256" key="4">
    <source>
        <dbReference type="ARBA" id="ARBA00005150"/>
    </source>
</evidence>
<dbReference type="InterPro" id="IPR013221">
    <property type="entry name" value="Mur_ligase_cen"/>
</dbReference>
<keyword evidence="10" id="KW-0479">Metal-binding</keyword>
<evidence type="ECO:0000256" key="17">
    <source>
        <dbReference type="ARBA" id="ARBA00032510"/>
    </source>
</evidence>
<evidence type="ECO:0000256" key="8">
    <source>
        <dbReference type="ARBA" id="ARBA00019357"/>
    </source>
</evidence>
<comment type="function">
    <text evidence="2">Functions in two distinct reactions of the de novo folate biosynthetic pathway. Catalyzes the addition of a glutamate residue to dihydropteroate (7,8-dihydropteroate or H2Pte) to form dihydrofolate (7,8-dihydrofolate monoglutamate or H2Pte-Glu). Also catalyzes successive additions of L-glutamate to tetrahydrofolate or 10-formyltetrahydrofolate or 5,10-methylenetetrahydrofolate, leading to folylpolyglutamate derivatives.</text>
</comment>
<comment type="pathway">
    <text evidence="3">Cofactor biosynthesis; tetrahydrofolate biosynthesis; 7,8-dihydrofolate from 2-amino-4-hydroxy-6-hydroxymethyl-7,8-dihydropteridine diphosphate and 4-aminobenzoate: step 2/2.</text>
</comment>
<dbReference type="Gene3D" id="3.40.1190.10">
    <property type="entry name" value="Mur-like, catalytic domain"/>
    <property type="match status" value="1"/>
</dbReference>
<dbReference type="GO" id="GO:0008841">
    <property type="term" value="F:dihydrofolate synthase activity"/>
    <property type="evidence" value="ECO:0007669"/>
    <property type="project" value="UniProtKB-EC"/>
</dbReference>
<evidence type="ECO:0000256" key="12">
    <source>
        <dbReference type="ARBA" id="ARBA00022840"/>
    </source>
</evidence>
<dbReference type="AlphaFoldDB" id="A0A6G8F1H7"/>
<dbReference type="GO" id="GO:0005737">
    <property type="term" value="C:cytoplasm"/>
    <property type="evidence" value="ECO:0007669"/>
    <property type="project" value="TreeGrafter"/>
</dbReference>